<reference evidence="1 2" key="1">
    <citation type="journal article" date="2011" name="PLoS Genet.">
        <title>Comparative genomic analysis of human fungal pathogens causing paracoccidioidomycosis.</title>
        <authorList>
            <person name="Desjardins C.A."/>
            <person name="Champion M.D."/>
            <person name="Holder J.W."/>
            <person name="Muszewska A."/>
            <person name="Goldberg J."/>
            <person name="Bailao A.M."/>
            <person name="Brigido M.M."/>
            <person name="Ferreira M.E."/>
            <person name="Garcia A.M."/>
            <person name="Grynberg M."/>
            <person name="Gujja S."/>
            <person name="Heiman D.I."/>
            <person name="Henn M.R."/>
            <person name="Kodira C.D."/>
            <person name="Leon-Narvaez H."/>
            <person name="Longo L.V."/>
            <person name="Ma L.J."/>
            <person name="Malavazi I."/>
            <person name="Matsuo A.L."/>
            <person name="Morais F.V."/>
            <person name="Pereira M."/>
            <person name="Rodriguez-Brito S."/>
            <person name="Sakthikumar S."/>
            <person name="Salem-Izacc S.M."/>
            <person name="Sykes S.M."/>
            <person name="Teixeira M.M."/>
            <person name="Vallejo M.C."/>
            <person name="Walter M.E."/>
            <person name="Yandava C."/>
            <person name="Young S."/>
            <person name="Zeng Q."/>
            <person name="Zucker J."/>
            <person name="Felipe M.S."/>
            <person name="Goldman G.H."/>
            <person name="Haas B.J."/>
            <person name="McEwen J.G."/>
            <person name="Nino-Vega G."/>
            <person name="Puccia R."/>
            <person name="San-Blas G."/>
            <person name="Soares C.M."/>
            <person name="Birren B.W."/>
            <person name="Cuomo C.A."/>
        </authorList>
    </citation>
    <scope>NUCLEOTIDE SEQUENCE [LARGE SCALE GENOMIC DNA]</scope>
    <source>
        <strain evidence="2">ATCC MYA-826 / Pb01</strain>
    </source>
</reference>
<accession>A0A0A2V7S1</accession>
<protein>
    <submittedName>
        <fullName evidence="1">Uncharacterized protein</fullName>
    </submittedName>
</protein>
<dbReference type="Proteomes" id="UP000002059">
    <property type="component" value="Partially assembled WGS sequence"/>
</dbReference>
<dbReference type="VEuPathDB" id="FungiDB:PAAG_11076"/>
<dbReference type="HOGENOM" id="CLU_2250882_0_0_1"/>
<dbReference type="RefSeq" id="XP_015703588.1">
    <property type="nucleotide sequence ID" value="XM_015846784.1"/>
</dbReference>
<keyword evidence="2" id="KW-1185">Reference proteome</keyword>
<evidence type="ECO:0000313" key="1">
    <source>
        <dbReference type="EMBL" id="KGQ02125.1"/>
    </source>
</evidence>
<dbReference type="KEGG" id="pbl:PAAG_11076"/>
<name>A0A0A2V7S1_PARBA</name>
<proteinExistence type="predicted"/>
<organism evidence="1 2">
    <name type="scientific">Paracoccidioides lutzii (strain ATCC MYA-826 / Pb01)</name>
    <name type="common">Paracoccidioides brasiliensis</name>
    <dbReference type="NCBI Taxonomy" id="502779"/>
    <lineage>
        <taxon>Eukaryota</taxon>
        <taxon>Fungi</taxon>
        <taxon>Dikarya</taxon>
        <taxon>Ascomycota</taxon>
        <taxon>Pezizomycotina</taxon>
        <taxon>Eurotiomycetes</taxon>
        <taxon>Eurotiomycetidae</taxon>
        <taxon>Onygenales</taxon>
        <taxon>Ajellomycetaceae</taxon>
        <taxon>Paracoccidioides</taxon>
    </lineage>
</organism>
<dbReference type="AlphaFoldDB" id="A0A0A2V7S1"/>
<gene>
    <name evidence="1" type="ORF">PAAG_11076</name>
</gene>
<sequence length="104" mass="10223">MIVASGNTYTAAIVVAADNEAVALDGAAGHGSASGAEGALGSTAEGAAGGALDALEDRSNWAGWALWAGRRAAGDSSGGEESDNGDDVGELHFDGFWGLIKKNS</sequence>
<dbReference type="EMBL" id="KN293992">
    <property type="protein sequence ID" value="KGQ02125.1"/>
    <property type="molecule type" value="Genomic_DNA"/>
</dbReference>
<evidence type="ECO:0000313" key="2">
    <source>
        <dbReference type="Proteomes" id="UP000002059"/>
    </source>
</evidence>
<dbReference type="GeneID" id="26970205"/>